<evidence type="ECO:0000259" key="6">
    <source>
        <dbReference type="Pfam" id="PF04893"/>
    </source>
</evidence>
<dbReference type="InterPro" id="IPR006977">
    <property type="entry name" value="Yip1_dom"/>
</dbReference>
<sequence>MTRGANRTGLKAFLQREAAVGTLVVPTLAALLVGVAHLTQTYALYLALGPAYLEQIDLLIIFGLYRLLEGILLWGFFAAGIYLVSIPLGGTPLFGHVIRVVGWGLFPFVPAAIIWAAGRYYALRAVTYPDWEPFGMEQEWAKLTEYTGQTAGDPILVGTTLLGCGVLLASAHVWVNGVTTACDLDRRRASVVVAIPLGLYICWQLLGSLGV</sequence>
<dbReference type="eggNOG" id="arCOG02054">
    <property type="taxonomic scope" value="Archaea"/>
</dbReference>
<evidence type="ECO:0000313" key="8">
    <source>
        <dbReference type="Proteomes" id="UP000011599"/>
    </source>
</evidence>
<feature type="domain" description="Yip1" evidence="6">
    <location>
        <begin position="25"/>
        <end position="202"/>
    </location>
</feature>
<dbReference type="EMBL" id="AOHW01000026">
    <property type="protein sequence ID" value="ELY41801.1"/>
    <property type="molecule type" value="Genomic_DNA"/>
</dbReference>
<organism evidence="7 8">
    <name type="scientific">Natronorubrum tibetense GA33</name>
    <dbReference type="NCBI Taxonomy" id="1114856"/>
    <lineage>
        <taxon>Archaea</taxon>
        <taxon>Methanobacteriati</taxon>
        <taxon>Methanobacteriota</taxon>
        <taxon>Stenosarchaea group</taxon>
        <taxon>Halobacteria</taxon>
        <taxon>Halobacteriales</taxon>
        <taxon>Natrialbaceae</taxon>
        <taxon>Natronorubrum</taxon>
    </lineage>
</organism>
<gene>
    <name evidence="7" type="ORF">C496_08401</name>
</gene>
<dbReference type="OrthoDB" id="196456at2157"/>
<name>L9VXQ5_9EURY</name>
<evidence type="ECO:0000256" key="2">
    <source>
        <dbReference type="ARBA" id="ARBA00022692"/>
    </source>
</evidence>
<feature type="transmembrane region" description="Helical" evidence="5">
    <location>
        <begin position="18"/>
        <end position="36"/>
    </location>
</feature>
<keyword evidence="4 5" id="KW-0472">Membrane</keyword>
<comment type="subcellular location">
    <subcellularLocation>
        <location evidence="1">Membrane</location>
        <topology evidence="1">Multi-pass membrane protein</topology>
    </subcellularLocation>
</comment>
<dbReference type="RefSeq" id="WP_006089499.1">
    <property type="nucleotide sequence ID" value="NZ_AOHW01000026.1"/>
</dbReference>
<keyword evidence="2 5" id="KW-0812">Transmembrane</keyword>
<evidence type="ECO:0000256" key="1">
    <source>
        <dbReference type="ARBA" id="ARBA00004141"/>
    </source>
</evidence>
<proteinExistence type="predicted"/>
<dbReference type="AlphaFoldDB" id="L9VXQ5"/>
<evidence type="ECO:0000256" key="4">
    <source>
        <dbReference type="ARBA" id="ARBA00023136"/>
    </source>
</evidence>
<dbReference type="Proteomes" id="UP000011599">
    <property type="component" value="Unassembled WGS sequence"/>
</dbReference>
<keyword evidence="8" id="KW-1185">Reference proteome</keyword>
<accession>L9VXQ5</accession>
<dbReference type="GO" id="GO:0016020">
    <property type="term" value="C:membrane"/>
    <property type="evidence" value="ECO:0007669"/>
    <property type="project" value="UniProtKB-SubCell"/>
</dbReference>
<dbReference type="Pfam" id="PF04893">
    <property type="entry name" value="Yip1"/>
    <property type="match status" value="1"/>
</dbReference>
<dbReference type="STRING" id="1114856.GCA_000383975_02104"/>
<feature type="transmembrane region" description="Helical" evidence="5">
    <location>
        <begin position="189"/>
        <end position="206"/>
    </location>
</feature>
<feature type="transmembrane region" description="Helical" evidence="5">
    <location>
        <begin position="155"/>
        <end position="177"/>
    </location>
</feature>
<evidence type="ECO:0000313" key="7">
    <source>
        <dbReference type="EMBL" id="ELY41801.1"/>
    </source>
</evidence>
<feature type="transmembrane region" description="Helical" evidence="5">
    <location>
        <begin position="71"/>
        <end position="88"/>
    </location>
</feature>
<feature type="transmembrane region" description="Helical" evidence="5">
    <location>
        <begin position="100"/>
        <end position="122"/>
    </location>
</feature>
<reference evidence="7 8" key="1">
    <citation type="journal article" date="2014" name="PLoS Genet.">
        <title>Phylogenetically driven sequencing of extremely halophilic archaea reveals strategies for static and dynamic osmo-response.</title>
        <authorList>
            <person name="Becker E.A."/>
            <person name="Seitzer P.M."/>
            <person name="Tritt A."/>
            <person name="Larsen D."/>
            <person name="Krusor M."/>
            <person name="Yao A.I."/>
            <person name="Wu D."/>
            <person name="Madern D."/>
            <person name="Eisen J.A."/>
            <person name="Darling A.E."/>
            <person name="Facciotti M.T."/>
        </authorList>
    </citation>
    <scope>NUCLEOTIDE SEQUENCE [LARGE SCALE GENOMIC DNA]</scope>
    <source>
        <strain evidence="7 8">GA33</strain>
    </source>
</reference>
<evidence type="ECO:0000256" key="3">
    <source>
        <dbReference type="ARBA" id="ARBA00022989"/>
    </source>
</evidence>
<keyword evidence="3 5" id="KW-1133">Transmembrane helix</keyword>
<dbReference type="PATRIC" id="fig|1114856.3.peg.1756"/>
<evidence type="ECO:0000256" key="5">
    <source>
        <dbReference type="SAM" id="Phobius"/>
    </source>
</evidence>
<comment type="caution">
    <text evidence="7">The sequence shown here is derived from an EMBL/GenBank/DDBJ whole genome shotgun (WGS) entry which is preliminary data.</text>
</comment>
<protein>
    <recommendedName>
        <fullName evidence="6">Yip1 domain-containing protein</fullName>
    </recommendedName>
</protein>